<dbReference type="EMBL" id="KE345165">
    <property type="protein sequence ID" value="EXB94640.1"/>
    <property type="molecule type" value="Genomic_DNA"/>
</dbReference>
<keyword evidence="3" id="KW-1185">Reference proteome</keyword>
<proteinExistence type="predicted"/>
<evidence type="ECO:0000313" key="2">
    <source>
        <dbReference type="EMBL" id="EXB94640.1"/>
    </source>
</evidence>
<feature type="region of interest" description="Disordered" evidence="1">
    <location>
        <begin position="1"/>
        <end position="71"/>
    </location>
</feature>
<name>W9RK97_9ROSA</name>
<reference evidence="3" key="1">
    <citation type="submission" date="2013-01" db="EMBL/GenBank/DDBJ databases">
        <title>Draft Genome Sequence of a Mulberry Tree, Morus notabilis C.K. Schneid.</title>
        <authorList>
            <person name="He N."/>
            <person name="Zhao S."/>
        </authorList>
    </citation>
    <scope>NUCLEOTIDE SEQUENCE</scope>
</reference>
<dbReference type="AlphaFoldDB" id="W9RK97"/>
<accession>W9RK97</accession>
<dbReference type="Proteomes" id="UP000030645">
    <property type="component" value="Unassembled WGS sequence"/>
</dbReference>
<evidence type="ECO:0000256" key="1">
    <source>
        <dbReference type="SAM" id="MobiDB-lite"/>
    </source>
</evidence>
<protein>
    <submittedName>
        <fullName evidence="2">Uncharacterized protein</fullName>
    </submittedName>
</protein>
<gene>
    <name evidence="2" type="ORF">L484_005797</name>
</gene>
<organism evidence="2 3">
    <name type="scientific">Morus notabilis</name>
    <dbReference type="NCBI Taxonomy" id="981085"/>
    <lineage>
        <taxon>Eukaryota</taxon>
        <taxon>Viridiplantae</taxon>
        <taxon>Streptophyta</taxon>
        <taxon>Embryophyta</taxon>
        <taxon>Tracheophyta</taxon>
        <taxon>Spermatophyta</taxon>
        <taxon>Magnoliopsida</taxon>
        <taxon>eudicotyledons</taxon>
        <taxon>Gunneridae</taxon>
        <taxon>Pentapetalae</taxon>
        <taxon>rosids</taxon>
        <taxon>fabids</taxon>
        <taxon>Rosales</taxon>
        <taxon>Moraceae</taxon>
        <taxon>Moreae</taxon>
        <taxon>Morus</taxon>
    </lineage>
</organism>
<sequence length="71" mass="8025">MAMFSSPAPFSPTQTTAPSTPRREDPRRTTQAAFRRTGSPEPSPRDALDFGPLKLSAKRRKEKQRIEEKKP</sequence>
<evidence type="ECO:0000313" key="3">
    <source>
        <dbReference type="Proteomes" id="UP000030645"/>
    </source>
</evidence>